<dbReference type="EMBL" id="JAHKPV010000021">
    <property type="protein sequence ID" value="MBU2875428.1"/>
    <property type="molecule type" value="Genomic_DNA"/>
</dbReference>
<sequence>MLPGKALLTFCLLLLSASTLGAETLKIGLNYPQTGRYKDQGLQQRLGAFLAVDEINKAGGVMGQPLELVIRNTRGKPARGARNTAEMIDNEGVKMVLGGVSSSVAIASGNAARERDRLYFGTLTYSNATTGSAAHTHMFREPYNAWMTAKVLSQYLKQNHGGEDYFYITSDYTWGWSVEESVRKFSDTEDTERHPGVKTPFPRALVNDFQNALEQADASDAKVLMLVLFGDDMVRALNVAYEMGLTKKMQIVVPNLTLGMAIQVGPTIMEGVVGGSPWVWNVPYEMNYPRGKEFVEAFSKRYEMRPSTAAASAYSIVYQYKSAVERAGTTNTRALIRALEGHRYTFLKDEQYWRDFDHQNVQSVYVVKVKPRTAIMADEYGADYFSIIGSMSGDNAAQTREEWEARRREAGKPVTL</sequence>
<dbReference type="RefSeq" id="WP_216009215.1">
    <property type="nucleotide sequence ID" value="NZ_JAHKPV010000021.1"/>
</dbReference>
<dbReference type="PANTHER" id="PTHR30483:SF6">
    <property type="entry name" value="PERIPLASMIC BINDING PROTEIN OF ABC TRANSPORTER FOR NATURAL AMINO ACIDS"/>
    <property type="match status" value="1"/>
</dbReference>
<dbReference type="Proteomes" id="UP000753376">
    <property type="component" value="Unassembled WGS sequence"/>
</dbReference>
<dbReference type="PANTHER" id="PTHR30483">
    <property type="entry name" value="LEUCINE-SPECIFIC-BINDING PROTEIN"/>
    <property type="match status" value="1"/>
</dbReference>
<name>A0ABS6ABB1_9GAMM</name>
<feature type="signal peptide" evidence="2">
    <location>
        <begin position="1"/>
        <end position="21"/>
    </location>
</feature>
<comment type="caution">
    <text evidence="4">The sequence shown here is derived from an EMBL/GenBank/DDBJ whole genome shotgun (WGS) entry which is preliminary data.</text>
</comment>
<dbReference type="InterPro" id="IPR051010">
    <property type="entry name" value="BCAA_transport"/>
</dbReference>
<reference evidence="4 5" key="1">
    <citation type="submission" date="2021-05" db="EMBL/GenBank/DDBJ databases">
        <title>Draft genomes of bacteria isolated from model marine particles.</title>
        <authorList>
            <person name="Datta M.S."/>
            <person name="Schwartzman J.A."/>
            <person name="Enke T.N."/>
            <person name="Saavedra J."/>
            <person name="Cermak N."/>
            <person name="Cordero O.X."/>
        </authorList>
    </citation>
    <scope>NUCLEOTIDE SEQUENCE [LARGE SCALE GENOMIC DNA]</scope>
    <source>
        <strain evidence="4 5">D2M19</strain>
    </source>
</reference>
<dbReference type="Pfam" id="PF13458">
    <property type="entry name" value="Peripla_BP_6"/>
    <property type="match status" value="1"/>
</dbReference>
<accession>A0ABS6ABB1</accession>
<proteinExistence type="predicted"/>
<feature type="domain" description="Leucine-binding protein" evidence="3">
    <location>
        <begin position="24"/>
        <end position="370"/>
    </location>
</feature>
<evidence type="ECO:0000313" key="4">
    <source>
        <dbReference type="EMBL" id="MBU2875428.1"/>
    </source>
</evidence>
<evidence type="ECO:0000256" key="1">
    <source>
        <dbReference type="ARBA" id="ARBA00022729"/>
    </source>
</evidence>
<evidence type="ECO:0000313" key="5">
    <source>
        <dbReference type="Proteomes" id="UP000753376"/>
    </source>
</evidence>
<dbReference type="InterPro" id="IPR028081">
    <property type="entry name" value="Leu-bd"/>
</dbReference>
<evidence type="ECO:0000256" key="2">
    <source>
        <dbReference type="SAM" id="SignalP"/>
    </source>
</evidence>
<feature type="chain" id="PRO_5046976925" evidence="2">
    <location>
        <begin position="22"/>
        <end position="416"/>
    </location>
</feature>
<keyword evidence="5" id="KW-1185">Reference proteome</keyword>
<evidence type="ECO:0000259" key="3">
    <source>
        <dbReference type="Pfam" id="PF13458"/>
    </source>
</evidence>
<protein>
    <submittedName>
        <fullName evidence="4">ABC transporter substrate-binding protein</fullName>
    </submittedName>
</protein>
<gene>
    <name evidence="4" type="ORF">KO508_15605</name>
</gene>
<organism evidence="4 5">
    <name type="scientific">Marinobacter salexigens</name>
    <dbReference type="NCBI Taxonomy" id="1925763"/>
    <lineage>
        <taxon>Bacteria</taxon>
        <taxon>Pseudomonadati</taxon>
        <taxon>Pseudomonadota</taxon>
        <taxon>Gammaproteobacteria</taxon>
        <taxon>Pseudomonadales</taxon>
        <taxon>Marinobacteraceae</taxon>
        <taxon>Marinobacter</taxon>
    </lineage>
</organism>
<keyword evidence="1 2" id="KW-0732">Signal</keyword>